<dbReference type="FunFam" id="1.10.10.60:FF:000141">
    <property type="entry name" value="TetR family transcriptional regulator"/>
    <property type="match status" value="1"/>
</dbReference>
<dbReference type="RefSeq" id="WP_108830377.1">
    <property type="nucleotide sequence ID" value="NZ_OMOR01000002.1"/>
</dbReference>
<evidence type="ECO:0000256" key="3">
    <source>
        <dbReference type="ARBA" id="ARBA00023163"/>
    </source>
</evidence>
<dbReference type="InterPro" id="IPR009057">
    <property type="entry name" value="Homeodomain-like_sf"/>
</dbReference>
<dbReference type="Gene3D" id="1.10.357.10">
    <property type="entry name" value="Tetracycline Repressor, domain 2"/>
    <property type="match status" value="1"/>
</dbReference>
<dbReference type="Pfam" id="PF00440">
    <property type="entry name" value="TetR_N"/>
    <property type="match status" value="1"/>
</dbReference>
<dbReference type="GO" id="GO:0003700">
    <property type="term" value="F:DNA-binding transcription factor activity"/>
    <property type="evidence" value="ECO:0007669"/>
    <property type="project" value="TreeGrafter"/>
</dbReference>
<evidence type="ECO:0000256" key="4">
    <source>
        <dbReference type="PROSITE-ProRule" id="PRU00335"/>
    </source>
</evidence>
<proteinExistence type="predicted"/>
<dbReference type="PRINTS" id="PR00455">
    <property type="entry name" value="HTHTETR"/>
</dbReference>
<keyword evidence="2 4" id="KW-0238">DNA-binding</keyword>
<dbReference type="Proteomes" id="UP000244880">
    <property type="component" value="Unassembled WGS sequence"/>
</dbReference>
<dbReference type="AlphaFoldDB" id="A0A2R8BPI1"/>
<dbReference type="InterPro" id="IPR001647">
    <property type="entry name" value="HTH_TetR"/>
</dbReference>
<reference evidence="6 7" key="1">
    <citation type="submission" date="2018-03" db="EMBL/GenBank/DDBJ databases">
        <authorList>
            <person name="Keele B.F."/>
        </authorList>
    </citation>
    <scope>NUCLEOTIDE SEQUENCE [LARGE SCALE GENOMIC DNA]</scope>
    <source>
        <strain evidence="6 7">CECT 8599</strain>
    </source>
</reference>
<dbReference type="PANTHER" id="PTHR30055">
    <property type="entry name" value="HTH-TYPE TRANSCRIPTIONAL REGULATOR RUTR"/>
    <property type="match status" value="1"/>
</dbReference>
<dbReference type="GO" id="GO:0000976">
    <property type="term" value="F:transcription cis-regulatory region binding"/>
    <property type="evidence" value="ECO:0007669"/>
    <property type="project" value="TreeGrafter"/>
</dbReference>
<evidence type="ECO:0000256" key="2">
    <source>
        <dbReference type="ARBA" id="ARBA00023125"/>
    </source>
</evidence>
<dbReference type="InterPro" id="IPR050109">
    <property type="entry name" value="HTH-type_TetR-like_transc_reg"/>
</dbReference>
<sequence length="198" mass="22059">MARPIAKDHDAKRAHILKTAARVFADTGFARASMSQVAKDCGISKANIYHYYDSKDALLFDILDTYLLALRDRVLTLSLTGLSPEAQLQAIICETLHAYNGMDEEHKIQTEGIPLLTSNQQAILKGYQRDMVRQLSDVVKAIAPQVFGDDKTKLRATVMSIFGMLNWFYMWNSGAGDAERTEYAQLVTRLTLSGVQGL</sequence>
<gene>
    <name evidence="6" type="primary">kstR2_2</name>
    <name evidence="6" type="ORF">ASD8599_03906</name>
</gene>
<keyword evidence="3" id="KW-0804">Transcription</keyword>
<dbReference type="PROSITE" id="PS50977">
    <property type="entry name" value="HTH_TETR_2"/>
    <property type="match status" value="1"/>
</dbReference>
<keyword evidence="7" id="KW-1185">Reference proteome</keyword>
<dbReference type="OrthoDB" id="9779746at2"/>
<dbReference type="EMBL" id="OMOR01000002">
    <property type="protein sequence ID" value="SPH27440.1"/>
    <property type="molecule type" value="Genomic_DNA"/>
</dbReference>
<evidence type="ECO:0000313" key="7">
    <source>
        <dbReference type="Proteomes" id="UP000244880"/>
    </source>
</evidence>
<evidence type="ECO:0000256" key="1">
    <source>
        <dbReference type="ARBA" id="ARBA00023015"/>
    </source>
</evidence>
<dbReference type="PANTHER" id="PTHR30055:SF234">
    <property type="entry name" value="HTH-TYPE TRANSCRIPTIONAL REGULATOR BETI"/>
    <property type="match status" value="1"/>
</dbReference>
<dbReference type="Gene3D" id="1.10.10.60">
    <property type="entry name" value="Homeodomain-like"/>
    <property type="match status" value="1"/>
</dbReference>
<evidence type="ECO:0000259" key="5">
    <source>
        <dbReference type="PROSITE" id="PS50977"/>
    </source>
</evidence>
<dbReference type="SUPFAM" id="SSF46689">
    <property type="entry name" value="Homeodomain-like"/>
    <property type="match status" value="1"/>
</dbReference>
<feature type="domain" description="HTH tetR-type" evidence="5">
    <location>
        <begin position="10"/>
        <end position="70"/>
    </location>
</feature>
<name>A0A2R8BPI1_9RHOB</name>
<accession>A0A2R8BPI1</accession>
<dbReference type="InterPro" id="IPR041490">
    <property type="entry name" value="KstR2_TetR_C"/>
</dbReference>
<organism evidence="6 7">
    <name type="scientific">Ascidiaceihabitans donghaensis</name>
    <dbReference type="NCBI Taxonomy" id="1510460"/>
    <lineage>
        <taxon>Bacteria</taxon>
        <taxon>Pseudomonadati</taxon>
        <taxon>Pseudomonadota</taxon>
        <taxon>Alphaproteobacteria</taxon>
        <taxon>Rhodobacterales</taxon>
        <taxon>Paracoccaceae</taxon>
        <taxon>Ascidiaceihabitans</taxon>
    </lineage>
</organism>
<dbReference type="Pfam" id="PF17932">
    <property type="entry name" value="TetR_C_24"/>
    <property type="match status" value="1"/>
</dbReference>
<protein>
    <submittedName>
        <fullName evidence="6">HTH-type transcriptional repressor KstR2</fullName>
    </submittedName>
</protein>
<evidence type="ECO:0000313" key="6">
    <source>
        <dbReference type="EMBL" id="SPH27440.1"/>
    </source>
</evidence>
<keyword evidence="1" id="KW-0805">Transcription regulation</keyword>
<feature type="DNA-binding region" description="H-T-H motif" evidence="4">
    <location>
        <begin position="33"/>
        <end position="52"/>
    </location>
</feature>